<feature type="non-terminal residue" evidence="1">
    <location>
        <position position="1"/>
    </location>
</feature>
<proteinExistence type="predicted"/>
<gene>
    <name evidence="1" type="ORF">PFISCL1PPCAC_9628</name>
</gene>
<dbReference type="Proteomes" id="UP001432322">
    <property type="component" value="Unassembled WGS sequence"/>
</dbReference>
<keyword evidence="2" id="KW-1185">Reference proteome</keyword>
<name>A0AAV5VF68_9BILA</name>
<comment type="caution">
    <text evidence="1">The sequence shown here is derived from an EMBL/GenBank/DDBJ whole genome shotgun (WGS) entry which is preliminary data.</text>
</comment>
<protein>
    <submittedName>
        <fullName evidence="1">Uncharacterized protein</fullName>
    </submittedName>
</protein>
<evidence type="ECO:0000313" key="2">
    <source>
        <dbReference type="Proteomes" id="UP001432322"/>
    </source>
</evidence>
<organism evidence="1 2">
    <name type="scientific">Pristionchus fissidentatus</name>
    <dbReference type="NCBI Taxonomy" id="1538716"/>
    <lineage>
        <taxon>Eukaryota</taxon>
        <taxon>Metazoa</taxon>
        <taxon>Ecdysozoa</taxon>
        <taxon>Nematoda</taxon>
        <taxon>Chromadorea</taxon>
        <taxon>Rhabditida</taxon>
        <taxon>Rhabditina</taxon>
        <taxon>Diplogasteromorpha</taxon>
        <taxon>Diplogasteroidea</taxon>
        <taxon>Neodiplogasteridae</taxon>
        <taxon>Pristionchus</taxon>
    </lineage>
</organism>
<accession>A0AAV5VF68</accession>
<feature type="non-terminal residue" evidence="1">
    <location>
        <position position="69"/>
    </location>
</feature>
<dbReference type="EMBL" id="BTSY01000003">
    <property type="protein sequence ID" value="GMT18331.1"/>
    <property type="molecule type" value="Genomic_DNA"/>
</dbReference>
<evidence type="ECO:0000313" key="1">
    <source>
        <dbReference type="EMBL" id="GMT18331.1"/>
    </source>
</evidence>
<sequence>FAFLNLEIESTSDTSISIAGNHSSYRCERRKKSDRLYRGSGRFSRFLAKSGLRKKEQQCRTRITSSEFS</sequence>
<dbReference type="AlphaFoldDB" id="A0AAV5VF68"/>
<reference evidence="1" key="1">
    <citation type="submission" date="2023-10" db="EMBL/GenBank/DDBJ databases">
        <title>Genome assembly of Pristionchus species.</title>
        <authorList>
            <person name="Yoshida K."/>
            <person name="Sommer R.J."/>
        </authorList>
    </citation>
    <scope>NUCLEOTIDE SEQUENCE</scope>
    <source>
        <strain evidence="1">RS5133</strain>
    </source>
</reference>